<organism evidence="1 2">
    <name type="scientific">Chelonia mydas</name>
    <name type="common">Green sea-turtle</name>
    <name type="synonym">Chelonia agassizi</name>
    <dbReference type="NCBI Taxonomy" id="8469"/>
    <lineage>
        <taxon>Eukaryota</taxon>
        <taxon>Metazoa</taxon>
        <taxon>Chordata</taxon>
        <taxon>Craniata</taxon>
        <taxon>Vertebrata</taxon>
        <taxon>Euteleostomi</taxon>
        <taxon>Archelosauria</taxon>
        <taxon>Testudinata</taxon>
        <taxon>Testudines</taxon>
        <taxon>Cryptodira</taxon>
        <taxon>Durocryptodira</taxon>
        <taxon>Americhelydia</taxon>
        <taxon>Chelonioidea</taxon>
        <taxon>Cheloniidae</taxon>
        <taxon>Chelonia</taxon>
    </lineage>
</organism>
<protein>
    <submittedName>
        <fullName evidence="1">Uncharacterized protein</fullName>
    </submittedName>
</protein>
<sequence>MVVEAANHKECWGQQGPLPKSKDAKKLDLFDWKVYSTGGLQLCIVNQQAVRSLCAYNSWNSLANFQELLPADSRSEFGVVLEEGKVVARTSLQAALDSVDSTTCTMAPLVAMRRSSWLEISGLLHEVQNTIQDLPFDCSGASYISPANKDIQAPGRPTFLPCPS</sequence>
<dbReference type="EMBL" id="KB535020">
    <property type="protein sequence ID" value="EMP33893.1"/>
    <property type="molecule type" value="Genomic_DNA"/>
</dbReference>
<dbReference type="AlphaFoldDB" id="M7BPH3"/>
<proteinExistence type="predicted"/>
<evidence type="ECO:0000313" key="1">
    <source>
        <dbReference type="EMBL" id="EMP33893.1"/>
    </source>
</evidence>
<gene>
    <name evidence="1" type="ORF">UY3_08977</name>
</gene>
<dbReference type="Gene3D" id="1.10.287.3160">
    <property type="match status" value="1"/>
</dbReference>
<accession>M7BPH3</accession>
<keyword evidence="2" id="KW-1185">Reference proteome</keyword>
<evidence type="ECO:0000313" key="2">
    <source>
        <dbReference type="Proteomes" id="UP000031443"/>
    </source>
</evidence>
<name>M7BPH3_CHEMY</name>
<dbReference type="Proteomes" id="UP000031443">
    <property type="component" value="Unassembled WGS sequence"/>
</dbReference>
<reference evidence="2" key="1">
    <citation type="journal article" date="2013" name="Nat. Genet.">
        <title>The draft genomes of soft-shell turtle and green sea turtle yield insights into the development and evolution of the turtle-specific body plan.</title>
        <authorList>
            <person name="Wang Z."/>
            <person name="Pascual-Anaya J."/>
            <person name="Zadissa A."/>
            <person name="Li W."/>
            <person name="Niimura Y."/>
            <person name="Huang Z."/>
            <person name="Li C."/>
            <person name="White S."/>
            <person name="Xiong Z."/>
            <person name="Fang D."/>
            <person name="Wang B."/>
            <person name="Ming Y."/>
            <person name="Chen Y."/>
            <person name="Zheng Y."/>
            <person name="Kuraku S."/>
            <person name="Pignatelli M."/>
            <person name="Herrero J."/>
            <person name="Beal K."/>
            <person name="Nozawa M."/>
            <person name="Li Q."/>
            <person name="Wang J."/>
            <person name="Zhang H."/>
            <person name="Yu L."/>
            <person name="Shigenobu S."/>
            <person name="Wang J."/>
            <person name="Liu J."/>
            <person name="Flicek P."/>
            <person name="Searle S."/>
            <person name="Wang J."/>
            <person name="Kuratani S."/>
            <person name="Yin Y."/>
            <person name="Aken B."/>
            <person name="Zhang G."/>
            <person name="Irie N."/>
        </authorList>
    </citation>
    <scope>NUCLEOTIDE SEQUENCE [LARGE SCALE GENOMIC DNA]</scope>
</reference>